<evidence type="ECO:0000313" key="2">
    <source>
        <dbReference type="EMBL" id="GGU95828.1"/>
    </source>
</evidence>
<proteinExistence type="predicted"/>
<feature type="signal peptide" evidence="1">
    <location>
        <begin position="1"/>
        <end position="27"/>
    </location>
</feature>
<dbReference type="RefSeq" id="WP_189307588.1">
    <property type="nucleotide sequence ID" value="NZ_BMRP01000050.1"/>
</dbReference>
<name>A0ABQ2VL49_9ACTN</name>
<evidence type="ECO:0000256" key="1">
    <source>
        <dbReference type="SAM" id="SignalP"/>
    </source>
</evidence>
<feature type="chain" id="PRO_5046182043" description="Secreted protein" evidence="1">
    <location>
        <begin position="28"/>
        <end position="160"/>
    </location>
</feature>
<sequence length="160" mass="16471">MKSIARVASIACTTLALGVGTTGIASANGIPQGHTIAANHGVQRHIAPADNDDCKNGWTNDSGFQNTVWVCGTGLGVHRVSGASVLAPVSTNPSTGHVHVWDKTGSIFFDGPEVTLHSADVAGNYDWNGDWNLPDGDSVCSAWIYADGSATAAACLDIHS</sequence>
<dbReference type="EMBL" id="BMRP01000050">
    <property type="protein sequence ID" value="GGU95828.1"/>
    <property type="molecule type" value="Genomic_DNA"/>
</dbReference>
<protein>
    <recommendedName>
        <fullName evidence="4">Secreted protein</fullName>
    </recommendedName>
</protein>
<reference evidence="3" key="1">
    <citation type="journal article" date="2019" name="Int. J. Syst. Evol. Microbiol.">
        <title>The Global Catalogue of Microorganisms (GCM) 10K type strain sequencing project: providing services to taxonomists for standard genome sequencing and annotation.</title>
        <authorList>
            <consortium name="The Broad Institute Genomics Platform"/>
            <consortium name="The Broad Institute Genome Sequencing Center for Infectious Disease"/>
            <person name="Wu L."/>
            <person name="Ma J."/>
        </authorList>
    </citation>
    <scope>NUCLEOTIDE SEQUENCE [LARGE SCALE GENOMIC DNA]</scope>
    <source>
        <strain evidence="3">JCM 3399</strain>
    </source>
</reference>
<organism evidence="2 3">
    <name type="scientific">Streptomyces albospinus</name>
    <dbReference type="NCBI Taxonomy" id="285515"/>
    <lineage>
        <taxon>Bacteria</taxon>
        <taxon>Bacillati</taxon>
        <taxon>Actinomycetota</taxon>
        <taxon>Actinomycetes</taxon>
        <taxon>Kitasatosporales</taxon>
        <taxon>Streptomycetaceae</taxon>
        <taxon>Streptomyces</taxon>
    </lineage>
</organism>
<gene>
    <name evidence="2" type="ORF">GCM10010211_73660</name>
</gene>
<keyword evidence="1" id="KW-0732">Signal</keyword>
<dbReference type="Proteomes" id="UP000654471">
    <property type="component" value="Unassembled WGS sequence"/>
</dbReference>
<evidence type="ECO:0000313" key="3">
    <source>
        <dbReference type="Proteomes" id="UP000654471"/>
    </source>
</evidence>
<keyword evidence="3" id="KW-1185">Reference proteome</keyword>
<accession>A0ABQ2VL49</accession>
<comment type="caution">
    <text evidence="2">The sequence shown here is derived from an EMBL/GenBank/DDBJ whole genome shotgun (WGS) entry which is preliminary data.</text>
</comment>
<evidence type="ECO:0008006" key="4">
    <source>
        <dbReference type="Google" id="ProtNLM"/>
    </source>
</evidence>